<reference evidence="3" key="1">
    <citation type="journal article" date="2019" name="Int. J. Syst. Evol. Microbiol.">
        <title>The Global Catalogue of Microorganisms (GCM) 10K type strain sequencing project: providing services to taxonomists for standard genome sequencing and annotation.</title>
        <authorList>
            <consortium name="The Broad Institute Genomics Platform"/>
            <consortium name="The Broad Institute Genome Sequencing Center for Infectious Disease"/>
            <person name="Wu L."/>
            <person name="Ma J."/>
        </authorList>
    </citation>
    <scope>NUCLEOTIDE SEQUENCE [LARGE SCALE GENOMIC DNA]</scope>
    <source>
        <strain evidence="3">CCUG 62114</strain>
    </source>
</reference>
<dbReference type="PROSITE" id="PS51257">
    <property type="entry name" value="PROKAR_LIPOPROTEIN"/>
    <property type="match status" value="1"/>
</dbReference>
<dbReference type="SMART" id="SM00028">
    <property type="entry name" value="TPR"/>
    <property type="match status" value="3"/>
</dbReference>
<keyword evidence="1" id="KW-0802">TPR repeat</keyword>
<proteinExistence type="predicted"/>
<dbReference type="SUPFAM" id="SSF48452">
    <property type="entry name" value="TPR-like"/>
    <property type="match status" value="1"/>
</dbReference>
<keyword evidence="3" id="KW-1185">Reference proteome</keyword>
<dbReference type="InterPro" id="IPR011990">
    <property type="entry name" value="TPR-like_helical_dom_sf"/>
</dbReference>
<dbReference type="Gene3D" id="1.25.40.10">
    <property type="entry name" value="Tetratricopeptide repeat domain"/>
    <property type="match status" value="2"/>
</dbReference>
<dbReference type="PROSITE" id="PS50005">
    <property type="entry name" value="TPR"/>
    <property type="match status" value="1"/>
</dbReference>
<dbReference type="Pfam" id="PF13181">
    <property type="entry name" value="TPR_8"/>
    <property type="match status" value="1"/>
</dbReference>
<dbReference type="EMBL" id="JBHTJM010000005">
    <property type="protein sequence ID" value="MFD0963301.1"/>
    <property type="molecule type" value="Genomic_DNA"/>
</dbReference>
<feature type="repeat" description="TPR" evidence="1">
    <location>
        <begin position="212"/>
        <end position="245"/>
    </location>
</feature>
<dbReference type="Proteomes" id="UP001596997">
    <property type="component" value="Unassembled WGS sequence"/>
</dbReference>
<accession>A0ABW3I0D8</accession>
<evidence type="ECO:0000313" key="3">
    <source>
        <dbReference type="Proteomes" id="UP001596997"/>
    </source>
</evidence>
<protein>
    <submittedName>
        <fullName evidence="2">Cell surface protein</fullName>
    </submittedName>
</protein>
<evidence type="ECO:0000256" key="1">
    <source>
        <dbReference type="PROSITE-ProRule" id="PRU00339"/>
    </source>
</evidence>
<name>A0ABW3I0D8_9FLAO</name>
<organism evidence="2 3">
    <name type="scientific">Pseudofulvibacter geojedonensis</name>
    <dbReference type="NCBI Taxonomy" id="1123758"/>
    <lineage>
        <taxon>Bacteria</taxon>
        <taxon>Pseudomonadati</taxon>
        <taxon>Bacteroidota</taxon>
        <taxon>Flavobacteriia</taxon>
        <taxon>Flavobacteriales</taxon>
        <taxon>Flavobacteriaceae</taxon>
        <taxon>Pseudofulvibacter</taxon>
    </lineage>
</organism>
<evidence type="ECO:0000313" key="2">
    <source>
        <dbReference type="EMBL" id="MFD0963301.1"/>
    </source>
</evidence>
<dbReference type="RefSeq" id="WP_377713868.1">
    <property type="nucleotide sequence ID" value="NZ_JBHTJM010000005.1"/>
</dbReference>
<dbReference type="InterPro" id="IPR019734">
    <property type="entry name" value="TPR_rpt"/>
</dbReference>
<gene>
    <name evidence="2" type="ORF">ACFQ1O_04715</name>
</gene>
<comment type="caution">
    <text evidence="2">The sequence shown here is derived from an EMBL/GenBank/DDBJ whole genome shotgun (WGS) entry which is preliminary data.</text>
</comment>
<sequence>MKTSYITIFSIISLFTITSCVKETNSLSNKNDYLAYLTPSNSNNSYNEELLFWNKKLDKHPDQFPYLLKIAHAENALFESTGKIEHLINAESKLTDINKKTNYNNANYLRALAKNYISQHKFKKALKILKKAELNGEKLTATHKMLFDVYLELGHKTEAEEYLSKFKNFEDFDYLIRLAKWSDHEGDLDNAIQKLEMALVKAKKSNNNHLQQWSYTNLADFYGHANDIEKSYQYYLKALKLNPNNAYAKKGIAWILYSHENNPKEALNILNSITKNYTSPDYFLLKAEIYEFLNNSELKKENIDTYLELSKNPKYGNMYNKYNALLNIEEFNNFNDALETVKAEINLRPTPQSYGLLAWLHYHKGNHKEALNIANEHVIGKTFEPETLYQVAVILKANDFTDKTFKIKKDLMESKYELGPLMAKKVERL</sequence>